<accession>A0ABP2DB28</accession>
<sequence length="483" mass="54980">MKDLNRTYKTYSAQYGALIEATSQIYCDYEPADPTTTEALAFWLGEIGIFPDRPTSKIKYIRALSDFCMAYTASIEGRVIWPSANAEFSGGPYGGEIVRRLKKALEGRYLKKLQLSSKKDKLCAVYEIRVPDFGHLTRFKPHGLSPVVQVRSQKVRRSGKQTGGHKLSLKRFDQEQIAKLQTEMRKIRACMAAHPLTHPNGATFSTITRIFNNSDLEQGGRSYGSYQNYSESERLTMTIDREPVCEIDLKSCYLAIIAAKQKTRLPDDPYAVIPYVQEHLGTDRFTEVRNLMKLVVSKLLSVDGKPTTFPKGEKYRGSDGRIQTRTVKQKFNVPKKVTAKSLYAQIYDTYPFLRKRSLNVFQLMNIESNIMTATTLQLALKDIPTYPVHDCLICKASDEGRVLEALKDILVQYLGSIPALDVTYADGTYRIYKASYPEHFKHYFEEDMIVHPGEEDDFLVIDDQDYQHLAGLTQYQLGKEGRV</sequence>
<evidence type="ECO:0000313" key="1">
    <source>
        <dbReference type="EMBL" id="EDQ05443.1"/>
    </source>
</evidence>
<keyword evidence="2" id="KW-1185">Reference proteome</keyword>
<dbReference type="Proteomes" id="UP000003257">
    <property type="component" value="Unassembled WGS sequence"/>
</dbReference>
<name>A0ABP2DB28_9RHOB</name>
<evidence type="ECO:0008006" key="3">
    <source>
        <dbReference type="Google" id="ProtNLM"/>
    </source>
</evidence>
<gene>
    <name evidence="1" type="ORF">OIHEL45_01495</name>
</gene>
<organism evidence="1 2">
    <name type="scientific">Sulfitobacter indolifex HEL-45</name>
    <dbReference type="NCBI Taxonomy" id="391624"/>
    <lineage>
        <taxon>Bacteria</taxon>
        <taxon>Pseudomonadati</taxon>
        <taxon>Pseudomonadota</taxon>
        <taxon>Alphaproteobacteria</taxon>
        <taxon>Rhodobacterales</taxon>
        <taxon>Roseobacteraceae</taxon>
        <taxon>Sulfitobacter</taxon>
    </lineage>
</organism>
<dbReference type="EMBL" id="ABID01000001">
    <property type="protein sequence ID" value="EDQ05443.1"/>
    <property type="molecule type" value="Genomic_DNA"/>
</dbReference>
<dbReference type="RefSeq" id="WP_007117513.1">
    <property type="nucleotide sequence ID" value="NZ_ABID01000001.1"/>
</dbReference>
<protein>
    <recommendedName>
        <fullName evidence="3">DNA-directed DNA polymerase</fullName>
    </recommendedName>
</protein>
<proteinExistence type="predicted"/>
<comment type="caution">
    <text evidence="1">The sequence shown here is derived from an EMBL/GenBank/DDBJ whole genome shotgun (WGS) entry which is preliminary data.</text>
</comment>
<evidence type="ECO:0000313" key="2">
    <source>
        <dbReference type="Proteomes" id="UP000003257"/>
    </source>
</evidence>
<reference evidence="1 2" key="1">
    <citation type="submission" date="2007-11" db="EMBL/GenBank/DDBJ databases">
        <authorList>
            <person name="Wagner-Dobler I."/>
            <person name="Ferriera S."/>
            <person name="Johnson J."/>
            <person name="Kravitz S."/>
            <person name="Beeson K."/>
            <person name="Sutton G."/>
            <person name="Rogers Y.-H."/>
            <person name="Friedman R."/>
            <person name="Frazier M."/>
            <person name="Venter J.C."/>
        </authorList>
    </citation>
    <scope>NUCLEOTIDE SEQUENCE [LARGE SCALE GENOMIC DNA]</scope>
    <source>
        <strain evidence="1 2">HEL-45</strain>
    </source>
</reference>